<feature type="repeat" description="PPR" evidence="2">
    <location>
        <begin position="229"/>
        <end position="263"/>
    </location>
</feature>
<dbReference type="InterPro" id="IPR046848">
    <property type="entry name" value="E_motif"/>
</dbReference>
<dbReference type="EMBL" id="JBBNAE010000009">
    <property type="protein sequence ID" value="KAK9095808.1"/>
    <property type="molecule type" value="Genomic_DNA"/>
</dbReference>
<keyword evidence="1" id="KW-0677">Repeat</keyword>
<feature type="repeat" description="PPR" evidence="2">
    <location>
        <begin position="97"/>
        <end position="131"/>
    </location>
</feature>
<dbReference type="PANTHER" id="PTHR24015">
    <property type="entry name" value="OS07G0578800 PROTEIN-RELATED"/>
    <property type="match status" value="1"/>
</dbReference>
<gene>
    <name evidence="4" type="ORF">Sjap_021305</name>
</gene>
<proteinExistence type="predicted"/>
<dbReference type="AlphaFoldDB" id="A0AAP0ESC2"/>
<dbReference type="GO" id="GO:0009451">
    <property type="term" value="P:RNA modification"/>
    <property type="evidence" value="ECO:0007669"/>
    <property type="project" value="InterPro"/>
</dbReference>
<dbReference type="GO" id="GO:0003723">
    <property type="term" value="F:RNA binding"/>
    <property type="evidence" value="ECO:0007669"/>
    <property type="project" value="InterPro"/>
</dbReference>
<dbReference type="InterPro" id="IPR011990">
    <property type="entry name" value="TPR-like_helical_dom_sf"/>
</dbReference>
<evidence type="ECO:0000256" key="2">
    <source>
        <dbReference type="PROSITE-ProRule" id="PRU00708"/>
    </source>
</evidence>
<dbReference type="FunFam" id="1.25.40.10:FF:000031">
    <property type="entry name" value="Pentatricopeptide repeat-containing protein mitochondrial"/>
    <property type="match status" value="1"/>
</dbReference>
<dbReference type="PROSITE" id="PS51375">
    <property type="entry name" value="PPR"/>
    <property type="match status" value="4"/>
</dbReference>
<dbReference type="Pfam" id="PF14432">
    <property type="entry name" value="DYW_deaminase"/>
    <property type="match status" value="1"/>
</dbReference>
<reference evidence="4 5" key="1">
    <citation type="submission" date="2024-01" db="EMBL/GenBank/DDBJ databases">
        <title>Genome assemblies of Stephania.</title>
        <authorList>
            <person name="Yang L."/>
        </authorList>
    </citation>
    <scope>NUCLEOTIDE SEQUENCE [LARGE SCALE GENOMIC DNA]</scope>
    <source>
        <strain evidence="4">QJT</strain>
        <tissue evidence="4">Leaf</tissue>
    </source>
</reference>
<keyword evidence="5" id="KW-1185">Reference proteome</keyword>
<dbReference type="FunFam" id="1.25.40.10:FF:000366">
    <property type="entry name" value="Pentatricopeptide (PPR) repeat-containing protein"/>
    <property type="match status" value="1"/>
</dbReference>
<evidence type="ECO:0000259" key="3">
    <source>
        <dbReference type="Pfam" id="PF14432"/>
    </source>
</evidence>
<organism evidence="4 5">
    <name type="scientific">Stephania japonica</name>
    <dbReference type="NCBI Taxonomy" id="461633"/>
    <lineage>
        <taxon>Eukaryota</taxon>
        <taxon>Viridiplantae</taxon>
        <taxon>Streptophyta</taxon>
        <taxon>Embryophyta</taxon>
        <taxon>Tracheophyta</taxon>
        <taxon>Spermatophyta</taxon>
        <taxon>Magnoliopsida</taxon>
        <taxon>Ranunculales</taxon>
        <taxon>Menispermaceae</taxon>
        <taxon>Menispermoideae</taxon>
        <taxon>Cissampelideae</taxon>
        <taxon>Stephania</taxon>
    </lineage>
</organism>
<dbReference type="GO" id="GO:0008270">
    <property type="term" value="F:zinc ion binding"/>
    <property type="evidence" value="ECO:0007669"/>
    <property type="project" value="InterPro"/>
</dbReference>
<dbReference type="Proteomes" id="UP001417504">
    <property type="component" value="Unassembled WGS sequence"/>
</dbReference>
<feature type="domain" description="DYW" evidence="3">
    <location>
        <begin position="652"/>
        <end position="748"/>
    </location>
</feature>
<dbReference type="Pfam" id="PF20431">
    <property type="entry name" value="E_motif"/>
    <property type="match status" value="1"/>
</dbReference>
<dbReference type="InterPro" id="IPR046960">
    <property type="entry name" value="PPR_At4g14850-like_plant"/>
</dbReference>
<accession>A0AAP0ESC2</accession>
<dbReference type="InterPro" id="IPR032867">
    <property type="entry name" value="DYW_dom"/>
</dbReference>
<dbReference type="PANTHER" id="PTHR24015:SF548">
    <property type="entry name" value="OS08G0340900 PROTEIN"/>
    <property type="match status" value="1"/>
</dbReference>
<feature type="repeat" description="PPR" evidence="2">
    <location>
        <begin position="574"/>
        <end position="608"/>
    </location>
</feature>
<evidence type="ECO:0000256" key="1">
    <source>
        <dbReference type="ARBA" id="ARBA00022737"/>
    </source>
</evidence>
<evidence type="ECO:0000313" key="5">
    <source>
        <dbReference type="Proteomes" id="UP001417504"/>
    </source>
</evidence>
<protein>
    <recommendedName>
        <fullName evidence="3">DYW domain-containing protein</fullName>
    </recommendedName>
</protein>
<name>A0AAP0ESC2_9MAGN</name>
<dbReference type="Gene3D" id="1.25.40.10">
    <property type="entry name" value="Tetratricopeptide repeat domain"/>
    <property type="match status" value="4"/>
</dbReference>
<sequence length="748" mass="84125">MQQWARSRRAHNLLPSRLLTTTTTPRDTRSESDILHTVRTLCARDHLQHALSLFYAASPTCDSQTYATLLHTCARLRRLSDGQYLHHHHHHHLYYHNLFATNHLINMYAKCGCLDAARKVFDEMPQRNIVSWTVLISGYDQHGHSEECFSLFASMVLHCRPNEFAFASVISSSCSSPERGWQVHAMALKMGFGGCVYVGNALITMYFKSRTNGSEDVALSVFENMPTKNLITWNSMIAGFQHCGFVGKCTEFFSKMHGAGVGFDRSTLVSVAASLYRNNINSSDDEHFYYCRQLHCLAVKTGLALEVEVATALVKAYAIVGGNLDDCYKLFAETGNEQDIVSWTALMTAFAERKQDEVILLFHQLRLQENIDLDCYTFSIAIKASAGLPTESTASAIHATVIKYGFEGESALDNALIHAYARCGSIDLSMQVFDCMTARDIVSWNSVFKACSVHGRGRVALELFARMNVQPDTATFVALLSACSHSGLVDEGIKIFDSMQAVYGVIPQCDHYACMIDILGRVGRLVEAEVMINRMPMQPDSVVWSALLGACRKHGETKMAELASKKLMELDPKNSLSYVSISNAYCSKGVFDDAAHVRKKMRKFEVRKEPGLSWIEIGNKVHEFAAGGRRHVQRDAIYSKLEWLIGNLKDKGYVPERSVDLHDIEEEQKEQQLYYHSEKLALAFAFTNADTCLNGGRALRIMKNIRICVDCHNFMKIASNFVQREIIVRDANRFHHFKGGMCSCKDYW</sequence>
<dbReference type="NCBIfam" id="TIGR00756">
    <property type="entry name" value="PPR"/>
    <property type="match status" value="2"/>
</dbReference>
<dbReference type="Pfam" id="PF01535">
    <property type="entry name" value="PPR"/>
    <property type="match status" value="7"/>
</dbReference>
<comment type="caution">
    <text evidence="4">The sequence shown here is derived from an EMBL/GenBank/DDBJ whole genome shotgun (WGS) entry which is preliminary data.</text>
</comment>
<feature type="repeat" description="PPR" evidence="2">
    <location>
        <begin position="472"/>
        <end position="502"/>
    </location>
</feature>
<dbReference type="FunFam" id="1.25.40.10:FF:000344">
    <property type="entry name" value="Pentatricopeptide repeat-containing protein"/>
    <property type="match status" value="1"/>
</dbReference>
<dbReference type="InterPro" id="IPR002885">
    <property type="entry name" value="PPR_rpt"/>
</dbReference>
<evidence type="ECO:0000313" key="4">
    <source>
        <dbReference type="EMBL" id="KAK9095808.1"/>
    </source>
</evidence>